<protein>
    <submittedName>
        <fullName evidence="1">Uncharacterized protein</fullName>
    </submittedName>
</protein>
<sequence length="131" mass="14230">MIYLPGYSGLRRAPAPVARSTVKWALGSVLHPKEGVDASQESFEAFLHCRYWRIRQTNGSAVLARYVDASSKFINGVSSSEKSDFESGIITCILSGWRLELGSKLSSLLEAISSSLKLPSPGIILTCLEVP</sequence>
<evidence type="ECO:0000313" key="2">
    <source>
        <dbReference type="Proteomes" id="UP000299102"/>
    </source>
</evidence>
<evidence type="ECO:0000313" key="1">
    <source>
        <dbReference type="EMBL" id="GBP51754.1"/>
    </source>
</evidence>
<dbReference type="AlphaFoldDB" id="A0A4C1WNR7"/>
<accession>A0A4C1WNR7</accession>
<reference evidence="1 2" key="1">
    <citation type="journal article" date="2019" name="Commun. Biol.">
        <title>The bagworm genome reveals a unique fibroin gene that provides high tensile strength.</title>
        <authorList>
            <person name="Kono N."/>
            <person name="Nakamura H."/>
            <person name="Ohtoshi R."/>
            <person name="Tomita M."/>
            <person name="Numata K."/>
            <person name="Arakawa K."/>
        </authorList>
    </citation>
    <scope>NUCLEOTIDE SEQUENCE [LARGE SCALE GENOMIC DNA]</scope>
</reference>
<keyword evidence="2" id="KW-1185">Reference proteome</keyword>
<name>A0A4C1WNR7_EUMVA</name>
<organism evidence="1 2">
    <name type="scientific">Eumeta variegata</name>
    <name type="common">Bagworm moth</name>
    <name type="synonym">Eumeta japonica</name>
    <dbReference type="NCBI Taxonomy" id="151549"/>
    <lineage>
        <taxon>Eukaryota</taxon>
        <taxon>Metazoa</taxon>
        <taxon>Ecdysozoa</taxon>
        <taxon>Arthropoda</taxon>
        <taxon>Hexapoda</taxon>
        <taxon>Insecta</taxon>
        <taxon>Pterygota</taxon>
        <taxon>Neoptera</taxon>
        <taxon>Endopterygota</taxon>
        <taxon>Lepidoptera</taxon>
        <taxon>Glossata</taxon>
        <taxon>Ditrysia</taxon>
        <taxon>Tineoidea</taxon>
        <taxon>Psychidae</taxon>
        <taxon>Oiketicinae</taxon>
        <taxon>Eumeta</taxon>
    </lineage>
</organism>
<dbReference type="Proteomes" id="UP000299102">
    <property type="component" value="Unassembled WGS sequence"/>
</dbReference>
<comment type="caution">
    <text evidence="1">The sequence shown here is derived from an EMBL/GenBank/DDBJ whole genome shotgun (WGS) entry which is preliminary data.</text>
</comment>
<proteinExistence type="predicted"/>
<gene>
    <name evidence="1" type="ORF">EVAR_97031_1</name>
</gene>
<dbReference type="EMBL" id="BGZK01000588">
    <property type="protein sequence ID" value="GBP51754.1"/>
    <property type="molecule type" value="Genomic_DNA"/>
</dbReference>